<dbReference type="EMBL" id="UOGF01000089">
    <property type="protein sequence ID" value="VAX32457.1"/>
    <property type="molecule type" value="Genomic_DNA"/>
</dbReference>
<evidence type="ECO:0000313" key="1">
    <source>
        <dbReference type="EMBL" id="VAX32457.1"/>
    </source>
</evidence>
<name>A0A3B1DUY8_9ZZZZ</name>
<accession>A0A3B1DUY8</accession>
<protein>
    <submittedName>
        <fullName evidence="1">Uncharacterized protein</fullName>
    </submittedName>
</protein>
<gene>
    <name evidence="1" type="ORF">MNBD_NITROSPIRAE01-2160</name>
</gene>
<reference evidence="1" key="1">
    <citation type="submission" date="2018-06" db="EMBL/GenBank/DDBJ databases">
        <authorList>
            <person name="Zhirakovskaya E."/>
        </authorList>
    </citation>
    <scope>NUCLEOTIDE SEQUENCE</scope>
</reference>
<proteinExistence type="predicted"/>
<organism evidence="1">
    <name type="scientific">hydrothermal vent metagenome</name>
    <dbReference type="NCBI Taxonomy" id="652676"/>
    <lineage>
        <taxon>unclassified sequences</taxon>
        <taxon>metagenomes</taxon>
        <taxon>ecological metagenomes</taxon>
    </lineage>
</organism>
<sequence>MAMSKKRTIEIALAQMSMTLNEIIRDEQLYEILYEPDSCEKKEAVFSDCRDHSFEQTQLMSPFLWN</sequence>
<dbReference type="AlphaFoldDB" id="A0A3B1DUY8"/>